<dbReference type="InterPro" id="IPR049426">
    <property type="entry name" value="Acyl-CoA-dh-like_C"/>
</dbReference>
<feature type="domain" description="Acyl-CoA dehydrogenase/oxidase C-terminal" evidence="8">
    <location>
        <begin position="274"/>
        <end position="437"/>
    </location>
</feature>
<gene>
    <name evidence="12" type="ORF">BWGOE8_50340</name>
</gene>
<name>A0A1E8B0E4_BACMY</name>
<dbReference type="InterPro" id="IPR036250">
    <property type="entry name" value="AcylCo_DH-like_C"/>
</dbReference>
<evidence type="ECO:0000259" key="9">
    <source>
        <dbReference type="Pfam" id="PF02770"/>
    </source>
</evidence>
<dbReference type="PROSITE" id="PS00073">
    <property type="entry name" value="ACYL_COA_DH_2"/>
    <property type="match status" value="1"/>
</dbReference>
<protein>
    <submittedName>
        <fullName evidence="12">Acyl-CoA dehydrogenase</fullName>
    </submittedName>
</protein>
<dbReference type="Gene3D" id="2.40.110.10">
    <property type="entry name" value="Butyryl-CoA Dehydrogenase, subunit A, domain 2"/>
    <property type="match status" value="1"/>
</dbReference>
<dbReference type="AlphaFoldDB" id="A0A1E8B0E4"/>
<evidence type="ECO:0000256" key="7">
    <source>
        <dbReference type="RuleBase" id="RU362125"/>
    </source>
</evidence>
<dbReference type="Pfam" id="PF21263">
    <property type="entry name" value="Acyl-CoA-dh_C"/>
    <property type="match status" value="1"/>
</dbReference>
<dbReference type="SUPFAM" id="SSF47203">
    <property type="entry name" value="Acyl-CoA dehydrogenase C-terminal domain-like"/>
    <property type="match status" value="1"/>
</dbReference>
<proteinExistence type="inferred from homology"/>
<dbReference type="InterPro" id="IPR046373">
    <property type="entry name" value="Acyl-CoA_Oxase/DH_mid-dom_sf"/>
</dbReference>
<dbReference type="GO" id="GO:0050660">
    <property type="term" value="F:flavin adenine dinucleotide binding"/>
    <property type="evidence" value="ECO:0007669"/>
    <property type="project" value="InterPro"/>
</dbReference>
<evidence type="ECO:0000256" key="2">
    <source>
        <dbReference type="ARBA" id="ARBA00009347"/>
    </source>
</evidence>
<accession>A0A1E8B0E4</accession>
<dbReference type="FunFam" id="1.10.540.10:FF:000001">
    <property type="entry name" value="Very long-chain-specific acyl-CoA dehydrogenase, mitochondrial"/>
    <property type="match status" value="1"/>
</dbReference>
<feature type="domain" description="Acyl-CoA dehydrogenase-like C-terminal" evidence="11">
    <location>
        <begin position="485"/>
        <end position="588"/>
    </location>
</feature>
<evidence type="ECO:0000256" key="5">
    <source>
        <dbReference type="ARBA" id="ARBA00023002"/>
    </source>
</evidence>
<dbReference type="Gene3D" id="1.20.140.10">
    <property type="entry name" value="Butyryl-CoA Dehydrogenase, subunit A, domain 3"/>
    <property type="match status" value="2"/>
</dbReference>
<comment type="cofactor">
    <cofactor evidence="1 7">
        <name>FAD</name>
        <dbReference type="ChEBI" id="CHEBI:57692"/>
    </cofactor>
</comment>
<evidence type="ECO:0000256" key="4">
    <source>
        <dbReference type="ARBA" id="ARBA00022827"/>
    </source>
</evidence>
<dbReference type="FunFam" id="2.40.110.10:FF:000017">
    <property type="entry name" value="Acyl-CoA dehydrogenase"/>
    <property type="match status" value="1"/>
</dbReference>
<dbReference type="PROSITE" id="PS00072">
    <property type="entry name" value="ACYL_COA_DH_1"/>
    <property type="match status" value="1"/>
</dbReference>
<comment type="catalytic activity">
    <reaction evidence="6">
        <text>a 2,3-saturated acyl-CoA + A = a 2,3-dehydroacyl-CoA + AH2</text>
        <dbReference type="Rhea" id="RHEA:48608"/>
        <dbReference type="ChEBI" id="CHEBI:13193"/>
        <dbReference type="ChEBI" id="CHEBI:17499"/>
        <dbReference type="ChEBI" id="CHEBI:60015"/>
        <dbReference type="ChEBI" id="CHEBI:65111"/>
    </reaction>
</comment>
<evidence type="ECO:0000256" key="6">
    <source>
        <dbReference type="ARBA" id="ARBA00052546"/>
    </source>
</evidence>
<dbReference type="InterPro" id="IPR037069">
    <property type="entry name" value="AcylCoA_DH/ox_N_sf"/>
</dbReference>
<dbReference type="FunFam" id="1.20.140.10:FF:000027">
    <property type="entry name" value="Acyl-CoA dehydrogenase"/>
    <property type="match status" value="1"/>
</dbReference>
<dbReference type="GO" id="GO:0003995">
    <property type="term" value="F:acyl-CoA dehydrogenase activity"/>
    <property type="evidence" value="ECO:0007669"/>
    <property type="project" value="InterPro"/>
</dbReference>
<dbReference type="FunFam" id="1.20.140.10:FF:000019">
    <property type="entry name" value="Acyl-CoA dehydrogenase"/>
    <property type="match status" value="1"/>
</dbReference>
<dbReference type="Proteomes" id="UP000175706">
    <property type="component" value="Unassembled WGS sequence"/>
</dbReference>
<dbReference type="Pfam" id="PF00441">
    <property type="entry name" value="Acyl-CoA_dh_1"/>
    <property type="match status" value="1"/>
</dbReference>
<dbReference type="SUPFAM" id="SSF56645">
    <property type="entry name" value="Acyl-CoA dehydrogenase NM domain-like"/>
    <property type="match status" value="1"/>
</dbReference>
<keyword evidence="5 7" id="KW-0560">Oxidoreductase</keyword>
<organism evidence="12 13">
    <name type="scientific">Bacillus mycoides</name>
    <dbReference type="NCBI Taxonomy" id="1405"/>
    <lineage>
        <taxon>Bacteria</taxon>
        <taxon>Bacillati</taxon>
        <taxon>Bacillota</taxon>
        <taxon>Bacilli</taxon>
        <taxon>Bacillales</taxon>
        <taxon>Bacillaceae</taxon>
        <taxon>Bacillus</taxon>
        <taxon>Bacillus cereus group</taxon>
    </lineage>
</organism>
<feature type="domain" description="Acyl-CoA oxidase/dehydrogenase middle" evidence="9">
    <location>
        <begin position="169"/>
        <end position="261"/>
    </location>
</feature>
<dbReference type="InterPro" id="IPR009075">
    <property type="entry name" value="AcylCo_DH/oxidase_C"/>
</dbReference>
<dbReference type="PATRIC" id="fig|86662.25.peg.5162"/>
<comment type="similarity">
    <text evidence="2 7">Belongs to the acyl-CoA dehydrogenase family.</text>
</comment>
<dbReference type="InterPro" id="IPR009100">
    <property type="entry name" value="AcylCoA_DH/oxidase_NM_dom_sf"/>
</dbReference>
<evidence type="ECO:0000313" key="12">
    <source>
        <dbReference type="EMBL" id="OFD71764.1"/>
    </source>
</evidence>
<reference evidence="12 13" key="1">
    <citation type="submission" date="2016-05" db="EMBL/GenBank/DDBJ databases">
        <title>Bacillus thuringiensis and Bacillus weihenstephanensis as novel biocontrol agents of wilt causing Verticillium species.</title>
        <authorList>
            <person name="Hollensteiner J."/>
            <person name="Wemheuer F."/>
            <person name="Harting R."/>
            <person name="Kolarzyk A."/>
            <person name="Diaz-Valerio S."/>
            <person name="Poehlein A."/>
            <person name="Brzuszkiewicz E."/>
            <person name="Nesemann K."/>
            <person name="Braus-Stromeyer S."/>
            <person name="Braus G."/>
            <person name="Daniel R."/>
            <person name="Liesegang H."/>
        </authorList>
    </citation>
    <scope>NUCLEOTIDE SEQUENCE [LARGE SCALE GENOMIC DNA]</scope>
    <source>
        <strain evidence="12 13">GOE8</strain>
    </source>
</reference>
<evidence type="ECO:0000259" key="8">
    <source>
        <dbReference type="Pfam" id="PF00441"/>
    </source>
</evidence>
<evidence type="ECO:0000256" key="3">
    <source>
        <dbReference type="ARBA" id="ARBA00022630"/>
    </source>
</evidence>
<dbReference type="InterPro" id="IPR013786">
    <property type="entry name" value="AcylCoA_DH/ox_N"/>
</dbReference>
<dbReference type="Pfam" id="PF02771">
    <property type="entry name" value="Acyl-CoA_dh_N"/>
    <property type="match status" value="1"/>
</dbReference>
<dbReference type="Pfam" id="PF02770">
    <property type="entry name" value="Acyl-CoA_dh_M"/>
    <property type="match status" value="1"/>
</dbReference>
<dbReference type="EMBL" id="LXLT01000067">
    <property type="protein sequence ID" value="OFD71764.1"/>
    <property type="molecule type" value="Genomic_DNA"/>
</dbReference>
<sequence length="616" mass="68179">MGEPASFKMREAAHENMKEEIFMEKTVGSAVKGGSFLVDEITIDQVFTPEDFSSEHKMIAKTTEDFIVNEVLPELEYLEQHEFDRSVRLLKEAGELGLLGADVPEEYGGIGLDKVSSALIAEKFSRAGGFAITHGAHVGIGSLPIVLFGNEEQKKKYLPLLATGEKLAAYALTEPGSGSDALGAKTTARLNAEGTHYVLNGEKQWITNSAFADVFVVYAKIDGEHFSAFIVEKEYAGVSTSPEEKKMGIKCSSTRTLILEDALVPKENLLGEIGKGHIIAFNILNIGRYKLGVGTVGSAKRAVEISAQYANQRQQFKQPIARFPLIQEKLANMAAKTYAAESSVYRTVGLFESRMSTLSEEEVKDGKAVAASIAEYAIECSLNKVFGSEVLDYTVDEGVQIHGGYGFMAEYEIERMYRDSRINRIFEGTNEINRLIVPGTFLRKAMKGELPLLQKAQKLQEELMMMMPEEVGDEPLALQKYLVKNAKKIGLMVAGLAAQKYGKALDKEQEILVNIADIVSNLYAMESALLRTEKAIKTTGLEKNKQKVLYTEVFCQEAFNEIEADAKETLIAVENGDMLRMMLSSLRKLTRHTPLNVIPKKREIAAKILEDERYTV</sequence>
<comment type="caution">
    <text evidence="12">The sequence shown here is derived from an EMBL/GenBank/DDBJ whole genome shotgun (WGS) entry which is preliminary data.</text>
</comment>
<keyword evidence="4 7" id="KW-0274">FAD</keyword>
<keyword evidence="3 7" id="KW-0285">Flavoprotein</keyword>
<dbReference type="InterPro" id="IPR006089">
    <property type="entry name" value="Acyl-CoA_DH_CS"/>
</dbReference>
<feature type="domain" description="Acyl-CoA dehydrogenase/oxidase N-terminal" evidence="10">
    <location>
        <begin position="54"/>
        <end position="165"/>
    </location>
</feature>
<evidence type="ECO:0000259" key="10">
    <source>
        <dbReference type="Pfam" id="PF02771"/>
    </source>
</evidence>
<evidence type="ECO:0000313" key="13">
    <source>
        <dbReference type="Proteomes" id="UP000175706"/>
    </source>
</evidence>
<dbReference type="InterPro" id="IPR006091">
    <property type="entry name" value="Acyl-CoA_Oxase/DH_mid-dom"/>
</dbReference>
<evidence type="ECO:0000259" key="11">
    <source>
        <dbReference type="Pfam" id="PF21263"/>
    </source>
</evidence>
<dbReference type="PANTHER" id="PTHR43884:SF12">
    <property type="entry name" value="ISOVALERYL-COA DEHYDROGENASE, MITOCHONDRIAL-RELATED"/>
    <property type="match status" value="1"/>
</dbReference>
<dbReference type="PANTHER" id="PTHR43884">
    <property type="entry name" value="ACYL-COA DEHYDROGENASE"/>
    <property type="match status" value="1"/>
</dbReference>
<dbReference type="Gene3D" id="1.10.540.10">
    <property type="entry name" value="Acyl-CoA dehydrogenase/oxidase, N-terminal domain"/>
    <property type="match status" value="1"/>
</dbReference>
<evidence type="ECO:0000256" key="1">
    <source>
        <dbReference type="ARBA" id="ARBA00001974"/>
    </source>
</evidence>